<dbReference type="EMBL" id="BAAFJT010000150">
    <property type="protein sequence ID" value="GAB0206900.1"/>
    <property type="molecule type" value="Genomic_DNA"/>
</dbReference>
<proteinExistence type="predicted"/>
<keyword evidence="2" id="KW-1185">Reference proteome</keyword>
<organism evidence="1 2">
    <name type="scientific">Grus japonensis</name>
    <name type="common">Japanese crane</name>
    <name type="synonym">Red-crowned crane</name>
    <dbReference type="NCBI Taxonomy" id="30415"/>
    <lineage>
        <taxon>Eukaryota</taxon>
        <taxon>Metazoa</taxon>
        <taxon>Chordata</taxon>
        <taxon>Craniata</taxon>
        <taxon>Vertebrata</taxon>
        <taxon>Euteleostomi</taxon>
        <taxon>Archelosauria</taxon>
        <taxon>Archosauria</taxon>
        <taxon>Dinosauria</taxon>
        <taxon>Saurischia</taxon>
        <taxon>Theropoda</taxon>
        <taxon>Coelurosauria</taxon>
        <taxon>Aves</taxon>
        <taxon>Neognathae</taxon>
        <taxon>Neoaves</taxon>
        <taxon>Gruiformes</taxon>
        <taxon>Gruidae</taxon>
        <taxon>Grus</taxon>
    </lineage>
</organism>
<dbReference type="InterPro" id="IPR053270">
    <property type="entry name" value="Fv1_restriction_factor"/>
</dbReference>
<comment type="caution">
    <text evidence="1">The sequence shown here is derived from an EMBL/GenBank/DDBJ whole genome shotgun (WGS) entry which is preliminary data.</text>
</comment>
<gene>
    <name evidence="1" type="ORF">GRJ2_003155600</name>
</gene>
<dbReference type="AlphaFoldDB" id="A0ABC9YA20"/>
<dbReference type="Proteomes" id="UP001623348">
    <property type="component" value="Unassembled WGS sequence"/>
</dbReference>
<reference evidence="1 2" key="1">
    <citation type="submission" date="2024-06" db="EMBL/GenBank/DDBJ databases">
        <title>The draft genome of Grus japonensis, version 3.</title>
        <authorList>
            <person name="Nabeshima K."/>
            <person name="Suzuki S."/>
            <person name="Onuma M."/>
        </authorList>
    </citation>
    <scope>NUCLEOTIDE SEQUENCE [LARGE SCALE GENOMIC DNA]</scope>
    <source>
        <strain evidence="1 2">451A</strain>
    </source>
</reference>
<dbReference type="Gene3D" id="3.10.10.10">
    <property type="entry name" value="HIV Type 1 Reverse Transcriptase, subunit A, domain 1"/>
    <property type="match status" value="1"/>
</dbReference>
<protein>
    <submittedName>
        <fullName evidence="1">Uncharacterized protein</fullName>
    </submittedName>
</protein>
<name>A0ABC9YA20_GRUJA</name>
<evidence type="ECO:0000313" key="2">
    <source>
        <dbReference type="Proteomes" id="UP001623348"/>
    </source>
</evidence>
<dbReference type="InterPro" id="IPR043502">
    <property type="entry name" value="DNA/RNA_pol_sf"/>
</dbReference>
<dbReference type="PANTHER" id="PTHR48195">
    <property type="entry name" value="FRIEND VIRUS SUSCEPTIBILITY PROTEIN 1"/>
    <property type="match status" value="1"/>
</dbReference>
<evidence type="ECO:0000313" key="1">
    <source>
        <dbReference type="EMBL" id="GAB0206900.1"/>
    </source>
</evidence>
<sequence length="358" mass="40614">MRKDFSRLPGEHIITWLLCCWDNGASSLELEGREAKQLGSLSREGGIDKAIGKKAQALSLWRRLLSSGRERYPFSEDVICWPGKWTTMERGIQYLRELAVREMVYYDPDNTQLPADPDEVRCTRPMWRIFVRSAPSSYANSLAVIDWKSEEAPTVDEVAGRLWQYEESLSSSLVSAVEKLSQDVRQLKEDISYSPPVQTRIAAVRRGSQQSTLLEAEVSLTGNEWQKHPIVTGPEAPCILGIDYLWKGHFKDPKGYRWAFGRAALEAEEIEPLSSLPGLSEDPSVAGLLRAEEQQVPIATTTVHRRQYRTNRDSLVPIHKLIRQLEGQGVISRTRSPFNSPIWPVRKSNGEWRQTIVA</sequence>
<dbReference type="SUPFAM" id="SSF56672">
    <property type="entry name" value="DNA/RNA polymerases"/>
    <property type="match status" value="1"/>
</dbReference>
<dbReference type="PANTHER" id="PTHR48195:SF2">
    <property type="entry name" value="FRIEND VIRUS SUSCEPTIBILITY PROTEIN 1"/>
    <property type="match status" value="1"/>
</dbReference>
<accession>A0ABC9YA20</accession>